<evidence type="ECO:0000313" key="9">
    <source>
        <dbReference type="EMBL" id="CAL5064847.1"/>
    </source>
</evidence>
<evidence type="ECO:0000256" key="1">
    <source>
        <dbReference type="ARBA" id="ARBA00008894"/>
    </source>
</evidence>
<feature type="domain" description="Disease resistance N-terminal" evidence="7">
    <location>
        <begin position="6"/>
        <end position="82"/>
    </location>
</feature>
<evidence type="ECO:0000259" key="8">
    <source>
        <dbReference type="Pfam" id="PF23598"/>
    </source>
</evidence>
<dbReference type="PANTHER" id="PTHR47186">
    <property type="entry name" value="LEUCINE-RICH REPEAT-CONTAINING PROTEIN 57"/>
    <property type="match status" value="1"/>
</dbReference>
<dbReference type="Proteomes" id="UP001497457">
    <property type="component" value="Chromosome 5rd"/>
</dbReference>
<dbReference type="InterPro" id="IPR041118">
    <property type="entry name" value="Rx_N"/>
</dbReference>
<organism evidence="9 10">
    <name type="scientific">Urochloa decumbens</name>
    <dbReference type="NCBI Taxonomy" id="240449"/>
    <lineage>
        <taxon>Eukaryota</taxon>
        <taxon>Viridiplantae</taxon>
        <taxon>Streptophyta</taxon>
        <taxon>Embryophyta</taxon>
        <taxon>Tracheophyta</taxon>
        <taxon>Spermatophyta</taxon>
        <taxon>Magnoliopsida</taxon>
        <taxon>Liliopsida</taxon>
        <taxon>Poales</taxon>
        <taxon>Poaceae</taxon>
        <taxon>PACMAD clade</taxon>
        <taxon>Panicoideae</taxon>
        <taxon>Panicodae</taxon>
        <taxon>Paniceae</taxon>
        <taxon>Melinidinae</taxon>
        <taxon>Urochloa</taxon>
    </lineage>
</organism>
<dbReference type="InterPro" id="IPR003591">
    <property type="entry name" value="Leu-rich_rpt_typical-subtyp"/>
</dbReference>
<sequence>MATAGAVVDRLLRRLASDARRLELPSSTSEDVEHVGRTMSKLQDVLGSLERQYFKIPAEAQDWMRNIKQIAHDMEDLLDEFEDPCGIRSTQSSSCIAMATQSTMALQVHNIVHDFAKYVAGNDLIILDGGNQSIPLVEKISYNHVVAMNNSGQSSSTLKELLTRARAVSFKNCSSSKLLVDAFSKPNHLRVLDLTCCHIVELPGSIGYLKHLRYLDGSGLKIRAVPDQMSSLQNLEVLDLSESNLEELPAFVGSYQKLTYLNLQGCDKLQTLPPTLGDLKRLQYLNLSHCSGVSKVVEYLCQLHKLRILDLSSCTELQQLPHLFANLTNLEDLNLSGCSRLEKLPESFGNFVFLRFLNLSGCSELQQFPESIIGLVNLQYLNLAQVLLELPKSLGKLERLQTLDITGYRLLTILVLKITYPSTFSAHLMFASSLFKSETE</sequence>
<gene>
    <name evidence="9" type="ORF">URODEC1_LOCUS99695</name>
</gene>
<name>A0ABC9EYJ7_9POAL</name>
<dbReference type="GO" id="GO:0000166">
    <property type="term" value="F:nucleotide binding"/>
    <property type="evidence" value="ECO:0007669"/>
    <property type="project" value="UniProtKB-KW"/>
</dbReference>
<evidence type="ECO:0000256" key="4">
    <source>
        <dbReference type="ARBA" id="ARBA00022741"/>
    </source>
</evidence>
<dbReference type="PANTHER" id="PTHR47186:SF3">
    <property type="entry name" value="OS09G0267800 PROTEIN"/>
    <property type="match status" value="1"/>
</dbReference>
<feature type="domain" description="Disease resistance R13L4/SHOC-2-like LRR" evidence="8">
    <location>
        <begin position="169"/>
        <end position="337"/>
    </location>
</feature>
<dbReference type="Pfam" id="PF23598">
    <property type="entry name" value="LRR_14"/>
    <property type="match status" value="1"/>
</dbReference>
<dbReference type="AlphaFoldDB" id="A0ABC9EYJ7"/>
<dbReference type="GO" id="GO:0006952">
    <property type="term" value="P:defense response"/>
    <property type="evidence" value="ECO:0007669"/>
    <property type="project" value="UniProtKB-KW"/>
</dbReference>
<evidence type="ECO:0008006" key="11">
    <source>
        <dbReference type="Google" id="ProtNLM"/>
    </source>
</evidence>
<dbReference type="Gene3D" id="3.80.10.10">
    <property type="entry name" value="Ribonuclease Inhibitor"/>
    <property type="match status" value="1"/>
</dbReference>
<keyword evidence="2" id="KW-0433">Leucine-rich repeat</keyword>
<accession>A0ABC9EYJ7</accession>
<evidence type="ECO:0000256" key="3">
    <source>
        <dbReference type="ARBA" id="ARBA00022737"/>
    </source>
</evidence>
<keyword evidence="4" id="KW-0547">Nucleotide-binding</keyword>
<dbReference type="SMART" id="SM00369">
    <property type="entry name" value="LRR_TYP"/>
    <property type="match status" value="3"/>
</dbReference>
<keyword evidence="10" id="KW-1185">Reference proteome</keyword>
<comment type="similarity">
    <text evidence="1">Belongs to the disease resistance NB-LRR family.</text>
</comment>
<evidence type="ECO:0000256" key="5">
    <source>
        <dbReference type="ARBA" id="ARBA00022821"/>
    </source>
</evidence>
<evidence type="ECO:0000259" key="7">
    <source>
        <dbReference type="Pfam" id="PF18052"/>
    </source>
</evidence>
<evidence type="ECO:0000256" key="6">
    <source>
        <dbReference type="ARBA" id="ARBA00023054"/>
    </source>
</evidence>
<dbReference type="SUPFAM" id="SSF52058">
    <property type="entry name" value="L domain-like"/>
    <property type="match status" value="1"/>
</dbReference>
<protein>
    <recommendedName>
        <fullName evidence="11">Rx N-terminal domain-containing protein</fullName>
    </recommendedName>
</protein>
<dbReference type="InterPro" id="IPR032675">
    <property type="entry name" value="LRR_dom_sf"/>
</dbReference>
<reference evidence="9" key="1">
    <citation type="submission" date="2024-10" db="EMBL/GenBank/DDBJ databases">
        <authorList>
            <person name="Ryan C."/>
        </authorList>
    </citation>
    <scope>NUCLEOTIDE SEQUENCE [LARGE SCALE GENOMIC DNA]</scope>
</reference>
<dbReference type="Pfam" id="PF18052">
    <property type="entry name" value="Rx_N"/>
    <property type="match status" value="1"/>
</dbReference>
<keyword evidence="5" id="KW-0611">Plant defense</keyword>
<keyword evidence="6" id="KW-0175">Coiled coil</keyword>
<dbReference type="EMBL" id="OZ075115">
    <property type="protein sequence ID" value="CAL5064847.1"/>
    <property type="molecule type" value="Genomic_DNA"/>
</dbReference>
<evidence type="ECO:0000313" key="10">
    <source>
        <dbReference type="Proteomes" id="UP001497457"/>
    </source>
</evidence>
<dbReference type="Gene3D" id="1.20.5.4130">
    <property type="match status" value="1"/>
</dbReference>
<proteinExistence type="inferred from homology"/>
<dbReference type="InterPro" id="IPR055414">
    <property type="entry name" value="LRR_R13L4/SHOC2-like"/>
</dbReference>
<keyword evidence="3" id="KW-0677">Repeat</keyword>
<evidence type="ECO:0000256" key="2">
    <source>
        <dbReference type="ARBA" id="ARBA00022614"/>
    </source>
</evidence>